<dbReference type="Proteomes" id="UP000307173">
    <property type="component" value="Unassembled WGS sequence"/>
</dbReference>
<feature type="region of interest" description="Disordered" evidence="1">
    <location>
        <begin position="1"/>
        <end position="71"/>
    </location>
</feature>
<dbReference type="Gene3D" id="3.80.10.10">
    <property type="entry name" value="Ribonuclease Inhibitor"/>
    <property type="match status" value="1"/>
</dbReference>
<reference evidence="2 3" key="1">
    <citation type="journal article" date="2019" name="Front. Genet.">
        <title>Whole-Genome Sequencing of the Opportunistic Yeast Pathogen Candida inconspicua Uncovers Its Hybrid Origin.</title>
        <authorList>
            <person name="Mixao V."/>
            <person name="Hansen A.P."/>
            <person name="Saus E."/>
            <person name="Boekhout T."/>
            <person name="Lass-Florl C."/>
            <person name="Gabaldon T."/>
        </authorList>
    </citation>
    <scope>NUCLEOTIDE SEQUENCE [LARGE SCALE GENOMIC DNA]</scope>
    <source>
        <strain evidence="2 3">CBS 180</strain>
    </source>
</reference>
<dbReference type="InterPro" id="IPR032675">
    <property type="entry name" value="LRR_dom_sf"/>
</dbReference>
<comment type="caution">
    <text evidence="2">The sequence shown here is derived from an EMBL/GenBank/DDBJ whole genome shotgun (WGS) entry which is preliminary data.</text>
</comment>
<evidence type="ECO:0000256" key="1">
    <source>
        <dbReference type="SAM" id="MobiDB-lite"/>
    </source>
</evidence>
<evidence type="ECO:0000313" key="2">
    <source>
        <dbReference type="EMBL" id="TID21067.1"/>
    </source>
</evidence>
<dbReference type="InterPro" id="IPR006553">
    <property type="entry name" value="Leu-rich_rpt_Cys-con_subtyp"/>
</dbReference>
<proteinExistence type="predicted"/>
<dbReference type="EMBL" id="SELW01000566">
    <property type="protein sequence ID" value="TID21067.1"/>
    <property type="molecule type" value="Genomic_DNA"/>
</dbReference>
<feature type="compositionally biased region" description="Basic residues" evidence="1">
    <location>
        <begin position="25"/>
        <end position="36"/>
    </location>
</feature>
<dbReference type="GO" id="GO:0031146">
    <property type="term" value="P:SCF-dependent proteasomal ubiquitin-dependent protein catabolic process"/>
    <property type="evidence" value="ECO:0007669"/>
    <property type="project" value="TreeGrafter"/>
</dbReference>
<evidence type="ECO:0000313" key="3">
    <source>
        <dbReference type="Proteomes" id="UP000307173"/>
    </source>
</evidence>
<dbReference type="AlphaFoldDB" id="A0A4V6TTQ5"/>
<organism evidence="2 3">
    <name type="scientific">Pichia inconspicua</name>
    <dbReference type="NCBI Taxonomy" id="52247"/>
    <lineage>
        <taxon>Eukaryota</taxon>
        <taxon>Fungi</taxon>
        <taxon>Dikarya</taxon>
        <taxon>Ascomycota</taxon>
        <taxon>Saccharomycotina</taxon>
        <taxon>Pichiomycetes</taxon>
        <taxon>Pichiales</taxon>
        <taxon>Pichiaceae</taxon>
        <taxon>Pichia</taxon>
    </lineage>
</organism>
<sequence length="486" mass="55487">MKIPSSSPSPITSSTESAKPEPKTHYVKKMIRRRISSFRSKSSTSPDDFATIVYADPPKSPNISECDSESDSDVSCFSSNSILPDSRNTSYNSTTTDSSPISLRTLKYQPFLPADLATPLFPIPKKKKVLTSQIFQIPEILEIILHHVAVQQEIPTEPIMTRRAPLSRNHSILMHGEKGVEIWEQQLQQQRMEETTKLKGDFTLQKKRSNLHNCLLVNKLWYYSTQQILHENIYFKDNSQLQNFSQSKPTTHNIQPYSLILHKTKSTQALVDVCFENILGTRLSWIEFYITPNILPPMHLITNKLQKLVIPGCRVLTDDFLIEISRRARNLKHLDIRACDQITDASIYQVAKNCPYLQLFNCGRHKRGDLISDVSIGNLIQSCQDLKTVGLAGCGISDWSIWELALNCESLQRLSVNNCWKLTDVGLCRAMRAGFFENLTVLEIRNLKLNQIGDLVLWKNKKKLDGKIVLIEACERIDTLMDRWVQ</sequence>
<gene>
    <name evidence="2" type="ORF">CANINC_003527</name>
</gene>
<name>A0A4V6TTQ5_9ASCO</name>
<evidence type="ECO:0008006" key="4">
    <source>
        <dbReference type="Google" id="ProtNLM"/>
    </source>
</evidence>
<dbReference type="GO" id="GO:0019005">
    <property type="term" value="C:SCF ubiquitin ligase complex"/>
    <property type="evidence" value="ECO:0007669"/>
    <property type="project" value="TreeGrafter"/>
</dbReference>
<dbReference type="PANTHER" id="PTHR13318:SF95">
    <property type="entry name" value="F-BOX PROTEIN YLR352W"/>
    <property type="match status" value="1"/>
</dbReference>
<keyword evidence="3" id="KW-1185">Reference proteome</keyword>
<dbReference type="STRING" id="52247.A0A4V6TTQ5"/>
<dbReference type="SMART" id="SM00367">
    <property type="entry name" value="LRR_CC"/>
    <property type="match status" value="4"/>
</dbReference>
<accession>A0A4V6TTQ5</accession>
<dbReference type="OrthoDB" id="550575at2759"/>
<dbReference type="PANTHER" id="PTHR13318">
    <property type="entry name" value="PARTNER OF PAIRED, ISOFORM B-RELATED"/>
    <property type="match status" value="1"/>
</dbReference>
<feature type="compositionally biased region" description="Low complexity" evidence="1">
    <location>
        <begin position="1"/>
        <end position="15"/>
    </location>
</feature>
<dbReference type="SUPFAM" id="SSF52047">
    <property type="entry name" value="RNI-like"/>
    <property type="match status" value="1"/>
</dbReference>
<protein>
    <recommendedName>
        <fullName evidence="4">Antagonist of mitotic exit network protein 1</fullName>
    </recommendedName>
</protein>